<dbReference type="InterPro" id="IPR013324">
    <property type="entry name" value="RNA_pol_sigma_r3/r4-like"/>
</dbReference>
<dbReference type="InterPro" id="IPR014284">
    <property type="entry name" value="RNA_pol_sigma-70_dom"/>
</dbReference>
<comment type="similarity">
    <text evidence="1">Belongs to the sigma-70 factor family. ECF subfamily.</text>
</comment>
<gene>
    <name evidence="8" type="ORF">AKJ09_00463</name>
</gene>
<evidence type="ECO:0000256" key="3">
    <source>
        <dbReference type="ARBA" id="ARBA00023082"/>
    </source>
</evidence>
<evidence type="ECO:0000256" key="4">
    <source>
        <dbReference type="ARBA" id="ARBA00023125"/>
    </source>
</evidence>
<keyword evidence="2" id="KW-0805">Transcription regulation</keyword>
<reference evidence="8 9" key="1">
    <citation type="submission" date="2015-08" db="EMBL/GenBank/DDBJ databases">
        <authorList>
            <person name="Babu N.S."/>
            <person name="Beckwith C.J."/>
            <person name="Beseler K.G."/>
            <person name="Brison A."/>
            <person name="Carone J.V."/>
            <person name="Caskin T.P."/>
            <person name="Diamond M."/>
            <person name="Durham M.E."/>
            <person name="Foxe J.M."/>
            <person name="Go M."/>
            <person name="Henderson B.A."/>
            <person name="Jones I.B."/>
            <person name="McGettigan J.A."/>
            <person name="Micheletti S.J."/>
            <person name="Nasrallah M.E."/>
            <person name="Ortiz D."/>
            <person name="Piller C.R."/>
            <person name="Privatt S.R."/>
            <person name="Schneider S.L."/>
            <person name="Sharp S."/>
            <person name="Smith T.C."/>
            <person name="Stanton J.D."/>
            <person name="Ullery H.E."/>
            <person name="Wilson R.J."/>
            <person name="Serrano M.G."/>
            <person name="Buck G."/>
            <person name="Lee V."/>
            <person name="Wang Y."/>
            <person name="Carvalho R."/>
            <person name="Voegtly L."/>
            <person name="Shi R."/>
            <person name="Duckworth R."/>
            <person name="Johnson A."/>
            <person name="Loviza R."/>
            <person name="Walstead R."/>
            <person name="Shah Z."/>
            <person name="Kiflezghi M."/>
            <person name="Wade K."/>
            <person name="Ball S.L."/>
            <person name="Bradley K.W."/>
            <person name="Asai D.J."/>
            <person name="Bowman C.A."/>
            <person name="Russell D.A."/>
            <person name="Pope W.H."/>
            <person name="Jacobs-Sera D."/>
            <person name="Hendrix R.W."/>
            <person name="Hatfull G.F."/>
        </authorList>
    </citation>
    <scope>NUCLEOTIDE SEQUENCE [LARGE SCALE GENOMIC DNA]</scope>
    <source>
        <strain evidence="8 9">DSM 27648</strain>
    </source>
</reference>
<evidence type="ECO:0000259" key="7">
    <source>
        <dbReference type="Pfam" id="PF08281"/>
    </source>
</evidence>
<dbReference type="SUPFAM" id="SSF88946">
    <property type="entry name" value="Sigma2 domain of RNA polymerase sigma factors"/>
    <property type="match status" value="1"/>
</dbReference>
<dbReference type="GO" id="GO:0016987">
    <property type="term" value="F:sigma factor activity"/>
    <property type="evidence" value="ECO:0007669"/>
    <property type="project" value="UniProtKB-KW"/>
</dbReference>
<dbReference type="AlphaFoldDB" id="A0A0K1PL07"/>
<dbReference type="InterPro" id="IPR039425">
    <property type="entry name" value="RNA_pol_sigma-70-like"/>
</dbReference>
<dbReference type="PANTHER" id="PTHR43133">
    <property type="entry name" value="RNA POLYMERASE ECF-TYPE SIGMA FACTO"/>
    <property type="match status" value="1"/>
</dbReference>
<evidence type="ECO:0000259" key="6">
    <source>
        <dbReference type="Pfam" id="PF04542"/>
    </source>
</evidence>
<name>A0A0K1PL07_9BACT</name>
<keyword evidence="3" id="KW-0731">Sigma factor</keyword>
<dbReference type="InterPro" id="IPR013325">
    <property type="entry name" value="RNA_pol_sigma_r2"/>
</dbReference>
<dbReference type="SUPFAM" id="SSF88659">
    <property type="entry name" value="Sigma3 and sigma4 domains of RNA polymerase sigma factors"/>
    <property type="match status" value="1"/>
</dbReference>
<sequence>MSSSEDVAVIFREQGPYAHRILRRLGVHPADVDDAFQEVFVVVHRRLGELRQRDSLRAWVYGICIRVAARHRRIRSSAREVAVEEAAEPVDPTTPVESLNEKQARQVLHAILDQLDEDKRSVFVLFELEELEMHEVAQSLEVPVATAYSRLRAARASVDDAVRRYRARREFK</sequence>
<evidence type="ECO:0000313" key="8">
    <source>
        <dbReference type="EMBL" id="AKU93799.1"/>
    </source>
</evidence>
<dbReference type="InterPro" id="IPR007627">
    <property type="entry name" value="RNA_pol_sigma70_r2"/>
</dbReference>
<dbReference type="Proteomes" id="UP000064967">
    <property type="component" value="Chromosome"/>
</dbReference>
<dbReference type="GO" id="GO:0006352">
    <property type="term" value="P:DNA-templated transcription initiation"/>
    <property type="evidence" value="ECO:0007669"/>
    <property type="project" value="InterPro"/>
</dbReference>
<dbReference type="GO" id="GO:0003677">
    <property type="term" value="F:DNA binding"/>
    <property type="evidence" value="ECO:0007669"/>
    <property type="project" value="UniProtKB-KW"/>
</dbReference>
<keyword evidence="9" id="KW-1185">Reference proteome</keyword>
<protein>
    <submittedName>
        <fullName evidence="8">RNA polymerase sigma factor RpoE</fullName>
    </submittedName>
</protein>
<evidence type="ECO:0000256" key="5">
    <source>
        <dbReference type="ARBA" id="ARBA00023163"/>
    </source>
</evidence>
<dbReference type="KEGG" id="llu:AKJ09_00463"/>
<feature type="domain" description="RNA polymerase sigma-70 region 2" evidence="6">
    <location>
        <begin position="11"/>
        <end position="73"/>
    </location>
</feature>
<dbReference type="EMBL" id="CP012333">
    <property type="protein sequence ID" value="AKU93799.1"/>
    <property type="molecule type" value="Genomic_DNA"/>
</dbReference>
<dbReference type="STRING" id="1391654.AKJ09_00463"/>
<evidence type="ECO:0000256" key="1">
    <source>
        <dbReference type="ARBA" id="ARBA00010641"/>
    </source>
</evidence>
<keyword evidence="4" id="KW-0238">DNA-binding</keyword>
<dbReference type="Pfam" id="PF08281">
    <property type="entry name" value="Sigma70_r4_2"/>
    <property type="match status" value="1"/>
</dbReference>
<evidence type="ECO:0000256" key="2">
    <source>
        <dbReference type="ARBA" id="ARBA00023015"/>
    </source>
</evidence>
<dbReference type="RefSeq" id="WP_240488372.1">
    <property type="nucleotide sequence ID" value="NZ_CP012333.1"/>
</dbReference>
<dbReference type="PROSITE" id="PS50096">
    <property type="entry name" value="IQ"/>
    <property type="match status" value="1"/>
</dbReference>
<dbReference type="Gene3D" id="1.10.10.10">
    <property type="entry name" value="Winged helix-like DNA-binding domain superfamily/Winged helix DNA-binding domain"/>
    <property type="match status" value="1"/>
</dbReference>
<dbReference type="InterPro" id="IPR036388">
    <property type="entry name" value="WH-like_DNA-bd_sf"/>
</dbReference>
<evidence type="ECO:0000313" key="9">
    <source>
        <dbReference type="Proteomes" id="UP000064967"/>
    </source>
</evidence>
<dbReference type="Gene3D" id="1.10.1740.10">
    <property type="match status" value="1"/>
</dbReference>
<dbReference type="NCBIfam" id="TIGR02937">
    <property type="entry name" value="sigma70-ECF"/>
    <property type="match status" value="1"/>
</dbReference>
<organism evidence="8 9">
    <name type="scientific">Labilithrix luteola</name>
    <dbReference type="NCBI Taxonomy" id="1391654"/>
    <lineage>
        <taxon>Bacteria</taxon>
        <taxon>Pseudomonadati</taxon>
        <taxon>Myxococcota</taxon>
        <taxon>Polyangia</taxon>
        <taxon>Polyangiales</taxon>
        <taxon>Labilitrichaceae</taxon>
        <taxon>Labilithrix</taxon>
    </lineage>
</organism>
<proteinExistence type="inferred from homology"/>
<dbReference type="PANTHER" id="PTHR43133:SF8">
    <property type="entry name" value="RNA POLYMERASE SIGMA FACTOR HI_1459-RELATED"/>
    <property type="match status" value="1"/>
</dbReference>
<keyword evidence="5" id="KW-0804">Transcription</keyword>
<dbReference type="InterPro" id="IPR013249">
    <property type="entry name" value="RNA_pol_sigma70_r4_t2"/>
</dbReference>
<accession>A0A0K1PL07</accession>
<feature type="domain" description="RNA polymerase sigma factor 70 region 4 type 2" evidence="7">
    <location>
        <begin position="106"/>
        <end position="156"/>
    </location>
</feature>
<dbReference type="Pfam" id="PF04542">
    <property type="entry name" value="Sigma70_r2"/>
    <property type="match status" value="1"/>
</dbReference>